<gene>
    <name evidence="4" type="ORF">FDK22_10215</name>
</gene>
<dbReference type="InterPro" id="IPR036183">
    <property type="entry name" value="YajQ-like_sf"/>
</dbReference>
<protein>
    <recommendedName>
        <fullName evidence="3">Nucleotide-binding protein FDK22_10215</fullName>
    </recommendedName>
</protein>
<proteinExistence type="inferred from homology"/>
<dbReference type="InterPro" id="IPR035571">
    <property type="entry name" value="UPF0234-like_C"/>
</dbReference>
<dbReference type="PANTHER" id="PTHR30476">
    <property type="entry name" value="UPF0234 PROTEIN YAJQ"/>
    <property type="match status" value="1"/>
</dbReference>
<dbReference type="Gene3D" id="3.30.70.860">
    <property type="match status" value="1"/>
</dbReference>
<comment type="similarity">
    <text evidence="2 3">Belongs to the YajQ family.</text>
</comment>
<dbReference type="AlphaFoldDB" id="A0A5R8Y0Y0"/>
<dbReference type="InterPro" id="IPR035570">
    <property type="entry name" value="UPF0234_N"/>
</dbReference>
<organism evidence="4 5">
    <name type="scientific">Arcobacter arenosus</name>
    <dbReference type="NCBI Taxonomy" id="2576037"/>
    <lineage>
        <taxon>Bacteria</taxon>
        <taxon>Pseudomonadati</taxon>
        <taxon>Campylobacterota</taxon>
        <taxon>Epsilonproteobacteria</taxon>
        <taxon>Campylobacterales</taxon>
        <taxon>Arcobacteraceae</taxon>
        <taxon>Arcobacter</taxon>
    </lineage>
</organism>
<dbReference type="PANTHER" id="PTHR30476:SF0">
    <property type="entry name" value="UPF0234 PROTEIN YAJQ"/>
    <property type="match status" value="1"/>
</dbReference>
<dbReference type="GO" id="GO:0005829">
    <property type="term" value="C:cytosol"/>
    <property type="evidence" value="ECO:0007669"/>
    <property type="project" value="TreeGrafter"/>
</dbReference>
<dbReference type="HAMAP" id="MF_00632">
    <property type="entry name" value="UPF0234"/>
    <property type="match status" value="1"/>
</dbReference>
<dbReference type="Proteomes" id="UP000308901">
    <property type="component" value="Unassembled WGS sequence"/>
</dbReference>
<dbReference type="NCBIfam" id="NF003819">
    <property type="entry name" value="PRK05412.1"/>
    <property type="match status" value="1"/>
</dbReference>
<dbReference type="OrthoDB" id="9801447at2"/>
<dbReference type="RefSeq" id="WP_138152862.1">
    <property type="nucleotide sequence ID" value="NZ_CBDDKQ010000004.1"/>
</dbReference>
<evidence type="ECO:0000256" key="1">
    <source>
        <dbReference type="ARBA" id="ARBA00022741"/>
    </source>
</evidence>
<dbReference type="GO" id="GO:0000166">
    <property type="term" value="F:nucleotide binding"/>
    <property type="evidence" value="ECO:0007669"/>
    <property type="project" value="UniProtKB-UniRule"/>
</dbReference>
<evidence type="ECO:0000313" key="4">
    <source>
        <dbReference type="EMBL" id="TLP37682.1"/>
    </source>
</evidence>
<reference evidence="4 5" key="1">
    <citation type="submission" date="2019-05" db="EMBL/GenBank/DDBJ databases">
        <title>Arcobacter sp. nov., isolated from sea sediment.</title>
        <authorList>
            <person name="Kim W."/>
        </authorList>
    </citation>
    <scope>NUCLEOTIDE SEQUENCE [LARGE SCALE GENOMIC DNA]</scope>
    <source>
        <strain evidence="4 5">CAU 1517</strain>
    </source>
</reference>
<comment type="function">
    <text evidence="3">Nucleotide-binding protein.</text>
</comment>
<dbReference type="Gene3D" id="3.30.70.990">
    <property type="entry name" value="YajQ-like, domain 2"/>
    <property type="match status" value="1"/>
</dbReference>
<dbReference type="InterPro" id="IPR007551">
    <property type="entry name" value="YajQ/Smlt4090-like"/>
</dbReference>
<accession>A0A5R8Y0Y0</accession>
<dbReference type="SUPFAM" id="SSF89963">
    <property type="entry name" value="YajQ-like"/>
    <property type="match status" value="2"/>
</dbReference>
<dbReference type="EMBL" id="VANU01000004">
    <property type="protein sequence ID" value="TLP37682.1"/>
    <property type="molecule type" value="Genomic_DNA"/>
</dbReference>
<keyword evidence="1 3" id="KW-0547">Nucleotide-binding</keyword>
<sequence length="166" mass="18790">MAAKEHSFDISAKLDMQEMKNAVIQAQKEVDNRYDFKGLKAEIDFNQGAKTLTIISSSDNKVDAIYDILISKMNKRGLSINSLDEAKKEDSSGGNRKYSYSIIDSIKQDEAKKIQVEIKNLKLKVKAVNQGDEIRVTGKNIDDLQTIMKHLKSLEFKSPLVFDNFK</sequence>
<evidence type="ECO:0000313" key="5">
    <source>
        <dbReference type="Proteomes" id="UP000308901"/>
    </source>
</evidence>
<dbReference type="CDD" id="cd11740">
    <property type="entry name" value="YajQ_like"/>
    <property type="match status" value="1"/>
</dbReference>
<name>A0A5R8Y0Y0_9BACT</name>
<evidence type="ECO:0000256" key="3">
    <source>
        <dbReference type="HAMAP-Rule" id="MF_00632"/>
    </source>
</evidence>
<evidence type="ECO:0000256" key="2">
    <source>
        <dbReference type="ARBA" id="ARBA00093450"/>
    </source>
</evidence>
<comment type="caution">
    <text evidence="4">The sequence shown here is derived from an EMBL/GenBank/DDBJ whole genome shotgun (WGS) entry which is preliminary data.</text>
</comment>
<dbReference type="Pfam" id="PF04461">
    <property type="entry name" value="YajQ"/>
    <property type="match status" value="1"/>
</dbReference>
<keyword evidence="5" id="KW-1185">Reference proteome</keyword>